<keyword evidence="1" id="KW-0732">Signal</keyword>
<feature type="chain" id="PRO_5003055739" evidence="1">
    <location>
        <begin position="22"/>
        <end position="210"/>
    </location>
</feature>
<proteinExistence type="predicted"/>
<dbReference type="AlphaFoldDB" id="D4DRH7"/>
<sequence>MKTTFYTAALITLAAAGTAQATPQQAVSQVRENAAQVLAILKKANGSNDAAVRKEAENYALPYFDFQRMTAQAVGQPWTQATPAQKQELSKEFQTLLIRTYSGTMLKFKNAAVDVKGNPIINRGGKEVIVRVEVSQAGSKPVNMDFTTYQSGGKYRVYNVAIEGASLVTVYRNQFGETIKNKGFDGLIQELKTKTAANNELQNLRRHIAP</sequence>
<dbReference type="PANTHER" id="PTHR36573:SF1">
    <property type="entry name" value="INTERMEMBRANE PHOSPHOLIPID TRANSPORT SYSTEM BINDING PROTEIN MLAC"/>
    <property type="match status" value="1"/>
</dbReference>
<reference evidence="2 3" key="1">
    <citation type="submission" date="2010-02" db="EMBL/GenBank/DDBJ databases">
        <authorList>
            <person name="Weinstock G."/>
            <person name="Sodergren E."/>
            <person name="Clifton S."/>
            <person name="Fulton L."/>
            <person name="Fulton B."/>
            <person name="Courtney L."/>
            <person name="Fronick C."/>
            <person name="Harrison M."/>
            <person name="Strong C."/>
            <person name="Farmer C."/>
            <person name="Delahaunty K."/>
            <person name="Markovic C."/>
            <person name="Hall O."/>
            <person name="Minx P."/>
            <person name="Tomlinson C."/>
            <person name="Mitreva M."/>
            <person name="Nelson J."/>
            <person name="Hou S."/>
            <person name="Wollam A."/>
            <person name="Pepin K.H."/>
            <person name="Johnson M."/>
            <person name="Bhonagiri V."/>
            <person name="Zhang X."/>
            <person name="Suruliraj S."/>
            <person name="Warren W."/>
            <person name="Chinwalla A."/>
            <person name="Mardis E.R."/>
            <person name="Wilson R.K."/>
        </authorList>
    </citation>
    <scope>NUCLEOTIDE SEQUENCE [LARGE SCALE GENOMIC DNA]</scope>
    <source>
        <strain evidence="2 3">ATCC 29315</strain>
    </source>
</reference>
<dbReference type="Proteomes" id="UP000005536">
    <property type="component" value="Unassembled WGS sequence"/>
</dbReference>
<evidence type="ECO:0000256" key="1">
    <source>
        <dbReference type="SAM" id="SignalP"/>
    </source>
</evidence>
<dbReference type="Pfam" id="PF05494">
    <property type="entry name" value="MlaC"/>
    <property type="match status" value="1"/>
</dbReference>
<dbReference type="EMBL" id="ADBF01000043">
    <property type="protein sequence ID" value="EFE49579.1"/>
    <property type="molecule type" value="Genomic_DNA"/>
</dbReference>
<organism evidence="2 3">
    <name type="scientific">Neisseria elongata subsp. glycolytica ATCC 29315</name>
    <dbReference type="NCBI Taxonomy" id="546263"/>
    <lineage>
        <taxon>Bacteria</taxon>
        <taxon>Pseudomonadati</taxon>
        <taxon>Pseudomonadota</taxon>
        <taxon>Betaproteobacteria</taxon>
        <taxon>Neisseriales</taxon>
        <taxon>Neisseriaceae</taxon>
        <taxon>Neisseria</taxon>
    </lineage>
</organism>
<dbReference type="STRING" id="546263.NELON_01810"/>
<gene>
    <name evidence="2" type="primary">ttg2D</name>
    <name evidence="2" type="ORF">NEIELOOT_01670</name>
</gene>
<dbReference type="InterPro" id="IPR042245">
    <property type="entry name" value="Tgt2/MlaC_sf"/>
</dbReference>
<feature type="signal peptide" evidence="1">
    <location>
        <begin position="1"/>
        <end position="21"/>
    </location>
</feature>
<protein>
    <submittedName>
        <fullName evidence="2">Toluene tolerance protein Ttg2D</fullName>
    </submittedName>
</protein>
<evidence type="ECO:0000313" key="3">
    <source>
        <dbReference type="Proteomes" id="UP000005536"/>
    </source>
</evidence>
<evidence type="ECO:0000313" key="2">
    <source>
        <dbReference type="EMBL" id="EFE49579.1"/>
    </source>
</evidence>
<name>D4DRH7_NEIEG</name>
<dbReference type="PANTHER" id="PTHR36573">
    <property type="entry name" value="INTERMEMBRANE PHOSPHOLIPID TRANSPORT SYSTEM BINDING PROTEIN MLAC"/>
    <property type="match status" value="1"/>
</dbReference>
<accession>D4DRH7</accession>
<comment type="caution">
    <text evidence="2">The sequence shown here is derived from an EMBL/GenBank/DDBJ whole genome shotgun (WGS) entry which is preliminary data.</text>
</comment>
<dbReference type="Gene3D" id="3.10.450.710">
    <property type="entry name" value="Tgt2/MlaC"/>
    <property type="match status" value="1"/>
</dbReference>
<dbReference type="PIRSF" id="PIRSF004649">
    <property type="entry name" value="MlaC"/>
    <property type="match status" value="1"/>
</dbReference>
<dbReference type="InterPro" id="IPR008869">
    <property type="entry name" value="MlaC/ttg2D"/>
</dbReference>